<dbReference type="PROSITE" id="PS51257">
    <property type="entry name" value="PROKAR_LIPOPROTEIN"/>
    <property type="match status" value="1"/>
</dbReference>
<feature type="coiled-coil region" evidence="1">
    <location>
        <begin position="283"/>
        <end position="310"/>
    </location>
</feature>
<keyword evidence="5" id="KW-1185">Reference proteome</keyword>
<feature type="compositionally biased region" description="Basic residues" evidence="2">
    <location>
        <begin position="191"/>
        <end position="222"/>
    </location>
</feature>
<dbReference type="RefSeq" id="XP_066914492.1">
    <property type="nucleotide sequence ID" value="XM_067058391.1"/>
</dbReference>
<proteinExistence type="predicted"/>
<evidence type="ECO:0000256" key="2">
    <source>
        <dbReference type="SAM" id="MobiDB-lite"/>
    </source>
</evidence>
<evidence type="ECO:0000256" key="3">
    <source>
        <dbReference type="SAM" id="SignalP"/>
    </source>
</evidence>
<evidence type="ECO:0000256" key="1">
    <source>
        <dbReference type="SAM" id="Coils"/>
    </source>
</evidence>
<reference evidence="4" key="1">
    <citation type="submission" date="2021-01" db="UniProtKB">
        <authorList>
            <consortium name="EnsemblMetazoa"/>
        </authorList>
    </citation>
    <scope>IDENTIFICATION</scope>
</reference>
<protein>
    <submittedName>
        <fullName evidence="4">Uncharacterized protein</fullName>
    </submittedName>
</protein>
<organism evidence="4 5">
    <name type="scientific">Clytia hemisphaerica</name>
    <dbReference type="NCBI Taxonomy" id="252671"/>
    <lineage>
        <taxon>Eukaryota</taxon>
        <taxon>Metazoa</taxon>
        <taxon>Cnidaria</taxon>
        <taxon>Hydrozoa</taxon>
        <taxon>Hydroidolina</taxon>
        <taxon>Leptothecata</taxon>
        <taxon>Obeliida</taxon>
        <taxon>Clytiidae</taxon>
        <taxon>Clytia</taxon>
    </lineage>
</organism>
<feature type="region of interest" description="Disordered" evidence="2">
    <location>
        <begin position="189"/>
        <end position="266"/>
    </location>
</feature>
<feature type="chain" id="PRO_5029873264" evidence="3">
    <location>
        <begin position="20"/>
        <end position="402"/>
    </location>
</feature>
<feature type="signal peptide" evidence="3">
    <location>
        <begin position="1"/>
        <end position="19"/>
    </location>
</feature>
<feature type="compositionally biased region" description="Basic and acidic residues" evidence="2">
    <location>
        <begin position="255"/>
        <end position="266"/>
    </location>
</feature>
<dbReference type="GeneID" id="136801734"/>
<feature type="region of interest" description="Disordered" evidence="2">
    <location>
        <begin position="153"/>
        <end position="177"/>
    </location>
</feature>
<feature type="compositionally biased region" description="Basic residues" evidence="2">
    <location>
        <begin position="232"/>
        <end position="241"/>
    </location>
</feature>
<evidence type="ECO:0000313" key="4">
    <source>
        <dbReference type="EnsemblMetazoa" id="CLYHEMP001871.1"/>
    </source>
</evidence>
<keyword evidence="1" id="KW-0175">Coiled coil</keyword>
<sequence>MWRMFIWVVVMEIIQHSAGWTLPYSVASCRTQCEGTNVHQRSCIQKCIQCIHCQSAIVQPYFVYPQIPQYQMIQQQQHQQQQQFCQGCPNSMSAQTQPKTTPLSSNQINLQQQAQPAFLMNAQQFLDQPNGATLPQGSVFPPHTVQTPPLIMPTKSMSQSSCVNSPPTPSAINSDLDIDTSKMITELEKKQRQRKEKLRAKNKLRERKKKLMDEKKRRKNKQQNKNTPNNKWKSRMNNSKKKLSEKLKMKGKKLPKQETLRQQKEKQFGDRNIEWNAKHKKTKKVWNQRIEKTKKKIKKHEKSKNNKVAKTPNLFPLKRPSTTAGLSASQMLGNCPCNPYLTATQTFGSCPCSSYLAPQIQGGCPCNMYMATQVLANCPCKSYPSIQTLRTCPCIVVCPCGG</sequence>
<evidence type="ECO:0000313" key="5">
    <source>
        <dbReference type="Proteomes" id="UP000594262"/>
    </source>
</evidence>
<dbReference type="EnsemblMetazoa" id="CLYHEMT001871.1">
    <property type="protein sequence ID" value="CLYHEMP001871.1"/>
    <property type="gene ID" value="CLYHEMG001871"/>
</dbReference>
<name>A0A7M5WQG9_9CNID</name>
<accession>A0A7M5WQG9</accession>
<dbReference type="Proteomes" id="UP000594262">
    <property type="component" value="Unplaced"/>
</dbReference>
<feature type="compositionally biased region" description="Polar residues" evidence="2">
    <location>
        <begin position="155"/>
        <end position="173"/>
    </location>
</feature>
<dbReference type="AlphaFoldDB" id="A0A7M5WQG9"/>
<keyword evidence="3" id="KW-0732">Signal</keyword>